<reference evidence="3" key="1">
    <citation type="journal article" date="2019" name="Int. J. Syst. Evol. Microbiol.">
        <title>The Global Catalogue of Microorganisms (GCM) 10K type strain sequencing project: providing services to taxonomists for standard genome sequencing and annotation.</title>
        <authorList>
            <consortium name="The Broad Institute Genomics Platform"/>
            <consortium name="The Broad Institute Genome Sequencing Center for Infectious Disease"/>
            <person name="Wu L."/>
            <person name="Ma J."/>
        </authorList>
    </citation>
    <scope>NUCLEOTIDE SEQUENCE [LARGE SCALE GENOMIC DNA]</scope>
    <source>
        <strain evidence="3">CGMCC 4.7405</strain>
    </source>
</reference>
<sequence>MAFPAKEQVQPKSITGGDPSKREQSRHTAKLPGNPYTTSHGQYEETHLPENSRNSFTFDIFDEPRRQRSTNRGEPTTTIRHHDKAAGQAEFRTNLLRT</sequence>
<feature type="region of interest" description="Disordered" evidence="1">
    <location>
        <begin position="1"/>
        <end position="98"/>
    </location>
</feature>
<name>A0ABV8BR64_9PSEU</name>
<dbReference type="RefSeq" id="WP_382372739.1">
    <property type="nucleotide sequence ID" value="NZ_JBHRZI010000012.1"/>
</dbReference>
<keyword evidence="3" id="KW-1185">Reference proteome</keyword>
<evidence type="ECO:0000313" key="3">
    <source>
        <dbReference type="Proteomes" id="UP001595690"/>
    </source>
</evidence>
<evidence type="ECO:0000313" key="2">
    <source>
        <dbReference type="EMBL" id="MFC3892778.1"/>
    </source>
</evidence>
<evidence type="ECO:0000256" key="1">
    <source>
        <dbReference type="SAM" id="MobiDB-lite"/>
    </source>
</evidence>
<gene>
    <name evidence="2" type="ORF">ACFOWZ_14965</name>
</gene>
<dbReference type="EMBL" id="JBHRZI010000012">
    <property type="protein sequence ID" value="MFC3892778.1"/>
    <property type="molecule type" value="Genomic_DNA"/>
</dbReference>
<dbReference type="Proteomes" id="UP001595690">
    <property type="component" value="Unassembled WGS sequence"/>
</dbReference>
<proteinExistence type="predicted"/>
<accession>A0ABV8BR64</accession>
<protein>
    <submittedName>
        <fullName evidence="2">Uncharacterized protein</fullName>
    </submittedName>
</protein>
<organism evidence="2 3">
    <name type="scientific">Lentzea rhizosphaerae</name>
    <dbReference type="NCBI Taxonomy" id="2041025"/>
    <lineage>
        <taxon>Bacteria</taxon>
        <taxon>Bacillati</taxon>
        <taxon>Actinomycetota</taxon>
        <taxon>Actinomycetes</taxon>
        <taxon>Pseudonocardiales</taxon>
        <taxon>Pseudonocardiaceae</taxon>
        <taxon>Lentzea</taxon>
    </lineage>
</organism>
<comment type="caution">
    <text evidence="2">The sequence shown here is derived from an EMBL/GenBank/DDBJ whole genome shotgun (WGS) entry which is preliminary data.</text>
</comment>